<proteinExistence type="predicted"/>
<evidence type="ECO:0000313" key="1">
    <source>
        <dbReference type="EMBL" id="CAE0360182.1"/>
    </source>
</evidence>
<dbReference type="EMBL" id="HBIJ01001226">
    <property type="protein sequence ID" value="CAE0360182.1"/>
    <property type="molecule type" value="Transcribed_RNA"/>
</dbReference>
<reference evidence="1" key="1">
    <citation type="submission" date="2021-01" db="EMBL/GenBank/DDBJ databases">
        <authorList>
            <person name="Corre E."/>
            <person name="Pelletier E."/>
            <person name="Niang G."/>
            <person name="Scheremetjew M."/>
            <person name="Finn R."/>
            <person name="Kale V."/>
            <person name="Holt S."/>
            <person name="Cochrane G."/>
            <person name="Meng A."/>
            <person name="Brown T."/>
            <person name="Cohen L."/>
        </authorList>
    </citation>
    <scope>NUCLEOTIDE SEQUENCE</scope>
    <source>
        <strain evidence="1">CCMP1510</strain>
    </source>
</reference>
<gene>
    <name evidence="1" type="ORF">ALAG00032_LOCUS911</name>
</gene>
<dbReference type="AlphaFoldDB" id="A0A7S3JRE9"/>
<accession>A0A7S3JRE9</accession>
<sequence length="465" mass="52543">MSLRDEIAADCLQWWVNKQIKGGRLRFASEKKVVPKINENGISTLQWSGSQVVWYGSAKSSRMRFSSLNLETFDIHRRAIIKTDGSFVATARMTAHDLESSAWVRFLLTKLLKAVLDEIDQSPIQRQLAAFSTKIIQHGRIRLDATADDGLRFAVSFRLDIESENIVLRSPELELTPGIYSPRLTGGVALPAPMIESFAALYLSTIAVDLSRSACRLSKLGYNNYALEATLVSNTVSAAKHEQDRLYFLRRRKAIPRNQYKTKFQQNTTLGMNAATALAIAKSSFSTPKNYRRPIITEWRVDKTTLAAMLTGNAMHPLRHSYVVGDEWPWVLNPRNRPKKRVTVAFCILSAALNILAAADACNLAFRATAHRLWLSIVKSPVHWIVKHGKRCWRIATIPFRLISRAGSSAIAQLTKSRTHKFYLHRRRPQTTQNLPTSLFLEKRNHQSPYITNQQQGGRTSTTNT</sequence>
<organism evidence="1">
    <name type="scientific">Aureoumbra lagunensis</name>
    <dbReference type="NCBI Taxonomy" id="44058"/>
    <lineage>
        <taxon>Eukaryota</taxon>
        <taxon>Sar</taxon>
        <taxon>Stramenopiles</taxon>
        <taxon>Ochrophyta</taxon>
        <taxon>Pelagophyceae</taxon>
        <taxon>Pelagomonadales</taxon>
        <taxon>Aureoumbra</taxon>
    </lineage>
</organism>
<name>A0A7S3JRE9_9STRA</name>
<protein>
    <submittedName>
        <fullName evidence="1">Uncharacterized protein</fullName>
    </submittedName>
</protein>